<keyword evidence="3" id="KW-1185">Reference proteome</keyword>
<keyword evidence="1" id="KW-1133">Transmembrane helix</keyword>
<feature type="transmembrane region" description="Helical" evidence="1">
    <location>
        <begin position="51"/>
        <end position="70"/>
    </location>
</feature>
<dbReference type="EMBL" id="SOAY01000018">
    <property type="protein sequence ID" value="TDT37162.1"/>
    <property type="molecule type" value="Genomic_DNA"/>
</dbReference>
<evidence type="ECO:0000313" key="3">
    <source>
        <dbReference type="Proteomes" id="UP000294749"/>
    </source>
</evidence>
<sequence>MKKDTIDELFIELQDKMDYAEPNNGHQQRFLEKLNESKGVVTLAPKKKNPWMLFLSVAASIAILLSVGLFQLNKASSIEDQVADISPEASKTQFYFANLIEQQINELNSEKSPETEKIINDTMAQLKKLQLNYTTMEQDLVNGGNSKLILSAMITNFQTRIDLLNEVMVQIENIKSIKKSNDENYTI</sequence>
<dbReference type="OrthoDB" id="1143801at2"/>
<reference evidence="2 3" key="1">
    <citation type="submission" date="2019-03" db="EMBL/GenBank/DDBJ databases">
        <title>Genomic Encyclopedia of Archaeal and Bacterial Type Strains, Phase II (KMG-II): from individual species to whole genera.</title>
        <authorList>
            <person name="Goeker M."/>
        </authorList>
    </citation>
    <scope>NUCLEOTIDE SEQUENCE [LARGE SCALE GENOMIC DNA]</scope>
    <source>
        <strain evidence="2 3">DSM 25233</strain>
    </source>
</reference>
<keyword evidence="1" id="KW-0812">Transmembrane</keyword>
<accession>A0A4R7JH62</accession>
<dbReference type="Proteomes" id="UP000294749">
    <property type="component" value="Unassembled WGS sequence"/>
</dbReference>
<dbReference type="AlphaFoldDB" id="A0A4R7JH62"/>
<evidence type="ECO:0000313" key="2">
    <source>
        <dbReference type="EMBL" id="TDT37162.1"/>
    </source>
</evidence>
<gene>
    <name evidence="2" type="ORF">CLV90_3843</name>
</gene>
<evidence type="ECO:0008006" key="4">
    <source>
        <dbReference type="Google" id="ProtNLM"/>
    </source>
</evidence>
<organism evidence="2 3">
    <name type="scientific">Maribacter spongiicola</name>
    <dbReference type="NCBI Taxonomy" id="1206753"/>
    <lineage>
        <taxon>Bacteria</taxon>
        <taxon>Pseudomonadati</taxon>
        <taxon>Bacteroidota</taxon>
        <taxon>Flavobacteriia</taxon>
        <taxon>Flavobacteriales</taxon>
        <taxon>Flavobacteriaceae</taxon>
        <taxon>Maribacter</taxon>
    </lineage>
</organism>
<evidence type="ECO:0000256" key="1">
    <source>
        <dbReference type="SAM" id="Phobius"/>
    </source>
</evidence>
<keyword evidence="1" id="KW-0472">Membrane</keyword>
<dbReference type="RefSeq" id="WP_133689054.1">
    <property type="nucleotide sequence ID" value="NZ_SOAY01000018.1"/>
</dbReference>
<protein>
    <recommendedName>
        <fullName evidence="4">Anti-sigma-K factor rskA</fullName>
    </recommendedName>
</protein>
<name>A0A4R7JH62_9FLAO</name>
<proteinExistence type="predicted"/>
<comment type="caution">
    <text evidence="2">The sequence shown here is derived from an EMBL/GenBank/DDBJ whole genome shotgun (WGS) entry which is preliminary data.</text>
</comment>